<evidence type="ECO:0000313" key="1">
    <source>
        <dbReference type="EMBL" id="EPS63286.1"/>
    </source>
</evidence>
<proteinExistence type="predicted"/>
<accession>S8CFH7</accession>
<comment type="caution">
    <text evidence="1">The sequence shown here is derived from an EMBL/GenBank/DDBJ whole genome shotgun (WGS) entry which is preliminary data.</text>
</comment>
<gene>
    <name evidence="1" type="ORF">M569_11499</name>
</gene>
<sequence length="169" mass="19327">MDPSEDGSFLNDMLFDCNVHGIEECCVAGETVVEEIHSDLDALSDFQDSDYDISDGEDGDLDVMASEDELRSSDDEEQEHKGYADFLFVGISTNSDFWCRLVMKETKGLVFQVMRHTSHGLDQKSNIWLIYEEEIAAALELELDEPYFMELELELDEPFFMELELGLEL</sequence>
<dbReference type="AlphaFoldDB" id="S8CFH7"/>
<evidence type="ECO:0000313" key="2">
    <source>
        <dbReference type="Proteomes" id="UP000015453"/>
    </source>
</evidence>
<protein>
    <submittedName>
        <fullName evidence="1">Uncharacterized protein</fullName>
    </submittedName>
</protein>
<organism evidence="1 2">
    <name type="scientific">Genlisea aurea</name>
    <dbReference type="NCBI Taxonomy" id="192259"/>
    <lineage>
        <taxon>Eukaryota</taxon>
        <taxon>Viridiplantae</taxon>
        <taxon>Streptophyta</taxon>
        <taxon>Embryophyta</taxon>
        <taxon>Tracheophyta</taxon>
        <taxon>Spermatophyta</taxon>
        <taxon>Magnoliopsida</taxon>
        <taxon>eudicotyledons</taxon>
        <taxon>Gunneridae</taxon>
        <taxon>Pentapetalae</taxon>
        <taxon>asterids</taxon>
        <taxon>lamiids</taxon>
        <taxon>Lamiales</taxon>
        <taxon>Lentibulariaceae</taxon>
        <taxon>Genlisea</taxon>
    </lineage>
</organism>
<reference evidence="1 2" key="1">
    <citation type="journal article" date="2013" name="BMC Genomics">
        <title>The miniature genome of a carnivorous plant Genlisea aurea contains a low number of genes and short non-coding sequences.</title>
        <authorList>
            <person name="Leushkin E.V."/>
            <person name="Sutormin R.A."/>
            <person name="Nabieva E.R."/>
            <person name="Penin A.A."/>
            <person name="Kondrashov A.S."/>
            <person name="Logacheva M.D."/>
        </authorList>
    </citation>
    <scope>NUCLEOTIDE SEQUENCE [LARGE SCALE GENOMIC DNA]</scope>
</reference>
<dbReference type="EMBL" id="AUSU01005580">
    <property type="protein sequence ID" value="EPS63286.1"/>
    <property type="molecule type" value="Genomic_DNA"/>
</dbReference>
<name>S8CFH7_9LAMI</name>
<keyword evidence="2" id="KW-1185">Reference proteome</keyword>
<dbReference type="Proteomes" id="UP000015453">
    <property type="component" value="Unassembled WGS sequence"/>
</dbReference>